<dbReference type="OMA" id="EFNHPVH"/>
<dbReference type="OrthoDB" id="45313at2759"/>
<dbReference type="EMBL" id="ATLV01004767">
    <property type="status" value="NOT_ANNOTATED_CDS"/>
    <property type="molecule type" value="Genomic_DNA"/>
</dbReference>
<organism evidence="3">
    <name type="scientific">Anopheles sinensis</name>
    <name type="common">Mosquito</name>
    <dbReference type="NCBI Taxonomy" id="74873"/>
    <lineage>
        <taxon>Eukaryota</taxon>
        <taxon>Metazoa</taxon>
        <taxon>Ecdysozoa</taxon>
        <taxon>Arthropoda</taxon>
        <taxon>Hexapoda</taxon>
        <taxon>Insecta</taxon>
        <taxon>Pterygota</taxon>
        <taxon>Neoptera</taxon>
        <taxon>Endopterygota</taxon>
        <taxon>Diptera</taxon>
        <taxon>Nematocera</taxon>
        <taxon>Culicoidea</taxon>
        <taxon>Culicidae</taxon>
        <taxon>Anophelinae</taxon>
        <taxon>Anopheles</taxon>
    </lineage>
</organism>
<dbReference type="VEuPathDB" id="VectorBase:ASIS007980"/>
<feature type="region of interest" description="Disordered" evidence="1">
    <location>
        <begin position="540"/>
        <end position="604"/>
    </location>
</feature>
<evidence type="ECO:0000313" key="4">
    <source>
        <dbReference type="EnsemblMetazoa" id="ASIC001043-PA"/>
    </source>
</evidence>
<feature type="region of interest" description="Disordered" evidence="1">
    <location>
        <begin position="416"/>
        <end position="469"/>
    </location>
</feature>
<keyword evidence="5" id="KW-1185">Reference proteome</keyword>
<dbReference type="EnsemblMetazoa" id="ASIC001043-RA">
    <property type="protein sequence ID" value="ASIC001043-PA"/>
    <property type="gene ID" value="ASIC001043"/>
</dbReference>
<accession>A0A084VAZ3</accession>
<dbReference type="Proteomes" id="UP000030765">
    <property type="component" value="Unassembled WGS sequence"/>
</dbReference>
<name>A0A084VAZ3_ANOSI</name>
<dbReference type="EMBL" id="KE524238">
    <property type="protein sequence ID" value="KFB35137.1"/>
    <property type="molecule type" value="Genomic_DNA"/>
</dbReference>
<feature type="transmembrane region" description="Helical" evidence="2">
    <location>
        <begin position="48"/>
        <end position="68"/>
    </location>
</feature>
<evidence type="ECO:0000313" key="3">
    <source>
        <dbReference type="EMBL" id="KFB35137.1"/>
    </source>
</evidence>
<gene>
    <name evidence="3" type="ORF">ZHAS_00001043</name>
</gene>
<proteinExistence type="predicted"/>
<keyword evidence="2" id="KW-0812">Transmembrane</keyword>
<reference evidence="3 5" key="1">
    <citation type="journal article" date="2014" name="BMC Genomics">
        <title>Genome sequence of Anopheles sinensis provides insight into genetics basis of mosquito competence for malaria parasites.</title>
        <authorList>
            <person name="Zhou D."/>
            <person name="Zhang D."/>
            <person name="Ding G."/>
            <person name="Shi L."/>
            <person name="Hou Q."/>
            <person name="Ye Y."/>
            <person name="Xu Y."/>
            <person name="Zhou H."/>
            <person name="Xiong C."/>
            <person name="Li S."/>
            <person name="Yu J."/>
            <person name="Hong S."/>
            <person name="Yu X."/>
            <person name="Zou P."/>
            <person name="Chen C."/>
            <person name="Chang X."/>
            <person name="Wang W."/>
            <person name="Lv Y."/>
            <person name="Sun Y."/>
            <person name="Ma L."/>
            <person name="Shen B."/>
            <person name="Zhu C."/>
        </authorList>
    </citation>
    <scope>NUCLEOTIDE SEQUENCE [LARGE SCALE GENOMIC DNA]</scope>
</reference>
<evidence type="ECO:0000256" key="2">
    <source>
        <dbReference type="SAM" id="Phobius"/>
    </source>
</evidence>
<feature type="compositionally biased region" description="Basic and acidic residues" evidence="1">
    <location>
        <begin position="206"/>
        <end position="217"/>
    </location>
</feature>
<feature type="region of interest" description="Disordered" evidence="1">
    <location>
        <begin position="116"/>
        <end position="138"/>
    </location>
</feature>
<dbReference type="AlphaFoldDB" id="A0A084VAZ3"/>
<sequence>MFNERKLTTNHGFVKAYSNNWLSQLGAVYKYESPKDVLRKPNYQHRKIALYSILAMAFVAFFTLFMIVHEAERKSRQLVIESSFSNETAIEPSAGSQDTILTTPFSSGGMPVGNGTSFLPAPSGMEGNGAESRAVVMESREPAMKRTRRLRYYGDGVDGASSNRAPVGRDRLVLLPARFLKPPPPGPMGEGNAGRKWLSENQEPIPAREEADRRRDGGAPSHPKPFHIAPNGPLPVGFQQPQQEQPVSGEQSRANRSLESLAADLGPFSIQDIIRQLTLAKRKQQQQFYYNYPYRPSPQPSEFNHPVHQNHRVKFTGIYRHPRKNGDITTVFGAASQRPQEVHVQAPQLINQQLGTMGASNLMPDRLYNFKPQNPSEVNLLATDQFRFAPQKDLTEDSWASRWPKEGMPFSVMLNLEPMGSIGGRPPAYQQQQQQQQQQQRYKKRFRNPQRPHPYRQAWGGSGGNYGEQQFAQLSPYHHRSRPQNNLYRDAFGQAGGDDYEGENYFRKEGRVQPRIPAYASPLIGPGRLMVHLNIFPRQQPPAARRNSGLESDETRFQPSFGSVELNTGEKRTPKELLPASSTPTAPTDEELTPPPQWNVEGRNSGQWNPIPTLQTFNWTSTFPVERNLSTIVLEQPSSPTVEVIKSIEIPTQINFDHVPLGRNPPPPLPSFNRWTGDEATIKLWSTHSNIKRA</sequence>
<feature type="compositionally biased region" description="Basic residues" evidence="1">
    <location>
        <begin position="441"/>
        <end position="454"/>
    </location>
</feature>
<keyword evidence="2" id="KW-1133">Transmembrane helix</keyword>
<feature type="compositionally biased region" description="Low complexity" evidence="1">
    <location>
        <begin position="430"/>
        <end position="440"/>
    </location>
</feature>
<dbReference type="VEuPathDB" id="VectorBase:ASIC001043"/>
<reference evidence="4" key="2">
    <citation type="submission" date="2020-05" db="UniProtKB">
        <authorList>
            <consortium name="EnsemblMetazoa"/>
        </authorList>
    </citation>
    <scope>IDENTIFICATION</scope>
</reference>
<feature type="compositionally biased region" description="Polar residues" evidence="1">
    <location>
        <begin position="239"/>
        <end position="255"/>
    </location>
</feature>
<protein>
    <submittedName>
        <fullName evidence="3">AGAP006465-PA-like protein</fullName>
    </submittedName>
</protein>
<evidence type="ECO:0000256" key="1">
    <source>
        <dbReference type="SAM" id="MobiDB-lite"/>
    </source>
</evidence>
<feature type="region of interest" description="Disordered" evidence="1">
    <location>
        <begin position="204"/>
        <end position="255"/>
    </location>
</feature>
<evidence type="ECO:0000313" key="5">
    <source>
        <dbReference type="Proteomes" id="UP000030765"/>
    </source>
</evidence>
<keyword evidence="2" id="KW-0472">Membrane</keyword>